<dbReference type="GO" id="GO:0005829">
    <property type="term" value="C:cytosol"/>
    <property type="evidence" value="ECO:0007669"/>
    <property type="project" value="TreeGrafter"/>
</dbReference>
<dbReference type="InterPro" id="IPR014016">
    <property type="entry name" value="UvrD-like_ATP-bd"/>
</dbReference>
<dbReference type="CDD" id="cd18807">
    <property type="entry name" value="SF1_C_UvrD"/>
    <property type="match status" value="1"/>
</dbReference>
<dbReference type="PANTHER" id="PTHR11070">
    <property type="entry name" value="UVRD / RECB / PCRA DNA HELICASE FAMILY MEMBER"/>
    <property type="match status" value="1"/>
</dbReference>
<keyword evidence="2 11" id="KW-0547">Nucleotide-binding</keyword>
<dbReference type="InterPro" id="IPR014017">
    <property type="entry name" value="DNA_helicase_UvrD-like_C"/>
</dbReference>
<feature type="domain" description="UvrD-like helicase ATP-binding" evidence="12">
    <location>
        <begin position="143"/>
        <end position="422"/>
    </location>
</feature>
<dbReference type="PROSITE" id="PS51198">
    <property type="entry name" value="UVRD_HELICASE_ATP_BIND"/>
    <property type="match status" value="1"/>
</dbReference>
<evidence type="ECO:0000259" key="12">
    <source>
        <dbReference type="PROSITE" id="PS51198"/>
    </source>
</evidence>
<evidence type="ECO:0000259" key="13">
    <source>
        <dbReference type="PROSITE" id="PS51217"/>
    </source>
</evidence>
<dbReference type="Gene3D" id="1.10.10.160">
    <property type="match status" value="1"/>
</dbReference>
<dbReference type="GO" id="GO:0003677">
    <property type="term" value="F:DNA binding"/>
    <property type="evidence" value="ECO:0007669"/>
    <property type="project" value="UniProtKB-KW"/>
</dbReference>
<keyword evidence="6" id="KW-0238">DNA-binding</keyword>
<evidence type="ECO:0000313" key="15">
    <source>
        <dbReference type="Proteomes" id="UP000626844"/>
    </source>
</evidence>
<protein>
    <recommendedName>
        <fullName evidence="9">DNA 3'-5' helicase</fullName>
        <ecNumber evidence="9">5.6.2.4</ecNumber>
    </recommendedName>
</protein>
<evidence type="ECO:0000256" key="11">
    <source>
        <dbReference type="PROSITE-ProRule" id="PRU00560"/>
    </source>
</evidence>
<dbReference type="EMBL" id="JACXAI010000023">
    <property type="protein sequence ID" value="MBD1381952.1"/>
    <property type="molecule type" value="Genomic_DNA"/>
</dbReference>
<dbReference type="GO" id="GO:0005524">
    <property type="term" value="F:ATP binding"/>
    <property type="evidence" value="ECO:0007669"/>
    <property type="project" value="UniProtKB-UniRule"/>
</dbReference>
<dbReference type="GO" id="GO:0043138">
    <property type="term" value="F:3'-5' DNA helicase activity"/>
    <property type="evidence" value="ECO:0007669"/>
    <property type="project" value="UniProtKB-EC"/>
</dbReference>
<evidence type="ECO:0000256" key="2">
    <source>
        <dbReference type="ARBA" id="ARBA00022741"/>
    </source>
</evidence>
<keyword evidence="4 11" id="KW-0347">Helicase</keyword>
<evidence type="ECO:0000256" key="9">
    <source>
        <dbReference type="ARBA" id="ARBA00034808"/>
    </source>
</evidence>
<keyword evidence="3 11" id="KW-0378">Hydrolase</keyword>
<dbReference type="GO" id="GO:0000725">
    <property type="term" value="P:recombinational repair"/>
    <property type="evidence" value="ECO:0007669"/>
    <property type="project" value="TreeGrafter"/>
</dbReference>
<dbReference type="GO" id="GO:0016787">
    <property type="term" value="F:hydrolase activity"/>
    <property type="evidence" value="ECO:0007669"/>
    <property type="project" value="UniProtKB-UniRule"/>
</dbReference>
<dbReference type="EC" id="5.6.2.4" evidence="9"/>
<dbReference type="CDD" id="cd17932">
    <property type="entry name" value="DEXQc_UvrD"/>
    <property type="match status" value="1"/>
</dbReference>
<evidence type="ECO:0000256" key="10">
    <source>
        <dbReference type="ARBA" id="ARBA00048988"/>
    </source>
</evidence>
<evidence type="ECO:0000256" key="4">
    <source>
        <dbReference type="ARBA" id="ARBA00022806"/>
    </source>
</evidence>
<comment type="similarity">
    <text evidence="1">Belongs to the helicase family. UvrD subfamily.</text>
</comment>
<evidence type="ECO:0000256" key="6">
    <source>
        <dbReference type="ARBA" id="ARBA00023125"/>
    </source>
</evidence>
<reference evidence="14" key="1">
    <citation type="submission" date="2020-09" db="EMBL/GenBank/DDBJ databases">
        <title>A novel bacterium of genus Bacillus, isolated from South China Sea.</title>
        <authorList>
            <person name="Huang H."/>
            <person name="Mo K."/>
            <person name="Hu Y."/>
        </authorList>
    </citation>
    <scope>NUCLEOTIDE SEQUENCE</scope>
    <source>
        <strain evidence="14">IB182487</strain>
    </source>
</reference>
<accession>A0A926NCX6</accession>
<keyword evidence="5 11" id="KW-0067">ATP-binding</keyword>
<proteinExistence type="inferred from homology"/>
<dbReference type="SUPFAM" id="SSF52540">
    <property type="entry name" value="P-loop containing nucleoside triphosphate hydrolases"/>
    <property type="match status" value="1"/>
</dbReference>
<dbReference type="Pfam" id="PF00580">
    <property type="entry name" value="UvrD-helicase"/>
    <property type="match status" value="1"/>
</dbReference>
<dbReference type="Gene3D" id="1.10.486.10">
    <property type="entry name" value="PCRA, domain 4"/>
    <property type="match status" value="1"/>
</dbReference>
<evidence type="ECO:0000313" key="14">
    <source>
        <dbReference type="EMBL" id="MBD1381952.1"/>
    </source>
</evidence>
<dbReference type="AlphaFoldDB" id="A0A926NCX6"/>
<organism evidence="14 15">
    <name type="scientific">Metabacillus arenae</name>
    <dbReference type="NCBI Taxonomy" id="2771434"/>
    <lineage>
        <taxon>Bacteria</taxon>
        <taxon>Bacillati</taxon>
        <taxon>Bacillota</taxon>
        <taxon>Bacilli</taxon>
        <taxon>Bacillales</taxon>
        <taxon>Bacillaceae</taxon>
        <taxon>Metabacillus</taxon>
    </lineage>
</organism>
<comment type="catalytic activity">
    <reaction evidence="8">
        <text>Couples ATP hydrolysis with the unwinding of duplex DNA by translocating in the 3'-5' direction.</text>
        <dbReference type="EC" id="5.6.2.4"/>
    </reaction>
</comment>
<dbReference type="GO" id="GO:0033202">
    <property type="term" value="C:DNA helicase complex"/>
    <property type="evidence" value="ECO:0007669"/>
    <property type="project" value="TreeGrafter"/>
</dbReference>
<dbReference type="PROSITE" id="PS51217">
    <property type="entry name" value="UVRD_HELICASE_CTER"/>
    <property type="match status" value="1"/>
</dbReference>
<dbReference type="InterPro" id="IPR027417">
    <property type="entry name" value="P-loop_NTPase"/>
</dbReference>
<dbReference type="PANTHER" id="PTHR11070:SF2">
    <property type="entry name" value="ATP-DEPENDENT DNA HELICASE SRS2"/>
    <property type="match status" value="1"/>
</dbReference>
<dbReference type="InterPro" id="IPR000212">
    <property type="entry name" value="DNA_helicase_UvrD/REP"/>
</dbReference>
<gene>
    <name evidence="14" type="ORF">IC621_17120</name>
</gene>
<keyword evidence="7" id="KW-0413">Isomerase</keyword>
<comment type="catalytic activity">
    <reaction evidence="10">
        <text>ATP + H2O = ADP + phosphate + H(+)</text>
        <dbReference type="Rhea" id="RHEA:13065"/>
        <dbReference type="ChEBI" id="CHEBI:15377"/>
        <dbReference type="ChEBI" id="CHEBI:15378"/>
        <dbReference type="ChEBI" id="CHEBI:30616"/>
        <dbReference type="ChEBI" id="CHEBI:43474"/>
        <dbReference type="ChEBI" id="CHEBI:456216"/>
        <dbReference type="EC" id="5.6.2.4"/>
    </reaction>
</comment>
<evidence type="ECO:0000256" key="1">
    <source>
        <dbReference type="ARBA" id="ARBA00009922"/>
    </source>
</evidence>
<evidence type="ECO:0000256" key="3">
    <source>
        <dbReference type="ARBA" id="ARBA00022801"/>
    </source>
</evidence>
<dbReference type="Gene3D" id="3.40.50.300">
    <property type="entry name" value="P-loop containing nucleotide triphosphate hydrolases"/>
    <property type="match status" value="2"/>
</dbReference>
<feature type="domain" description="UvrD-like helicase C-terminal" evidence="13">
    <location>
        <begin position="423"/>
        <end position="689"/>
    </location>
</feature>
<dbReference type="Pfam" id="PF13361">
    <property type="entry name" value="UvrD_C"/>
    <property type="match status" value="1"/>
</dbReference>
<keyword evidence="15" id="KW-1185">Reference proteome</keyword>
<comment type="caution">
    <text evidence="14">The sequence shown here is derived from an EMBL/GenBank/DDBJ whole genome shotgun (WGS) entry which is preliminary data.</text>
</comment>
<name>A0A926NCX6_9BACI</name>
<dbReference type="InterPro" id="IPR013986">
    <property type="entry name" value="DExx_box_DNA_helicase_dom_sf"/>
</dbReference>
<dbReference type="Proteomes" id="UP000626844">
    <property type="component" value="Unassembled WGS sequence"/>
</dbReference>
<evidence type="ECO:0000256" key="8">
    <source>
        <dbReference type="ARBA" id="ARBA00034617"/>
    </source>
</evidence>
<feature type="binding site" evidence="11">
    <location>
        <begin position="164"/>
        <end position="171"/>
    </location>
    <ligand>
        <name>ATP</name>
        <dbReference type="ChEBI" id="CHEBI:30616"/>
    </ligand>
</feature>
<evidence type="ECO:0000256" key="5">
    <source>
        <dbReference type="ARBA" id="ARBA00022840"/>
    </source>
</evidence>
<sequence length="763" mass="87765">MGGDLFLDCAKFKKETVRLSTITPDSLQKLYENSLRGYVRCAHCDNPVKLYFSMNTPPAFSHFENGDFTDCEIACLTVEKPSAAAGHHAYAERNGFRIPKGRAITGVSTIEKEKVWDEPKPIRIIESYHPSNELLSHKLIGEISLNTDQERAVTAVHGSLLVLAGAGSGKTRVLTARAAHMIQTHQIEPESMMLVTFTSKAAREMKDRIIMINGLSSNKTKRLLTGTFHSIFYKILSFHQPGKWQGPNLIKWDWQKEQYVKQAGKELGLDEKEFPYDQALQQISFWKNTLLPEEKFVPKGDWEEKVHFLYRHYEKLKHERDQFDFDDMLLKCYELFKQEPHILKKYQERFHYFLVDEFQDINPIQYEMIKMLSAKSGNLCAVGDDDQSIYAFRGSDPSIILNFKKDFPNAEIVHLKKNYRSSHPIVSTAKQIISLNKHRYQKEITAHYERKEGPVVFSPYDEEVEATMIVNDMKEKMENGASPEDFAILYRTHANGRAVFERLHQSSIPFVMEQDHSSFYDRRIVKNLLAFMRLSLNPDHSEAASHLLSALFIKQSALNDLKALSIFHDCTLVEALGKLSNLLPFQQKKLNQIIPHFSKLQRYPPATAIEIIEKDMGFDDYVKKRGNEGNAIEKGSDEIKDLKVVAKKFDDLASFLEHIDHMRAAVQERRNLEKPKKAVQLMTIHRAKGLEFKNVYIVGAVDGSLPHDFALESLRKGENAPLEEERRLLYVAMTRAKHGLYVSMPTMRRGRKANPSRFLRPII</sequence>
<evidence type="ECO:0000256" key="7">
    <source>
        <dbReference type="ARBA" id="ARBA00023235"/>
    </source>
</evidence>